<dbReference type="InterPro" id="IPR036165">
    <property type="entry name" value="YefM-like_sf"/>
</dbReference>
<dbReference type="Pfam" id="PF02604">
    <property type="entry name" value="PhdYeFM_antitox"/>
    <property type="match status" value="1"/>
</dbReference>
<dbReference type="NCBIfam" id="TIGR01552">
    <property type="entry name" value="phd_fam"/>
    <property type="match status" value="1"/>
</dbReference>
<reference evidence="3" key="1">
    <citation type="submission" date="2019-02" db="EMBL/GenBank/DDBJ databases">
        <authorList>
            <person name="Gruber-Vodicka R. H."/>
            <person name="Seah K. B. B."/>
        </authorList>
    </citation>
    <scope>NUCLEOTIDE SEQUENCE</scope>
    <source>
        <strain evidence="3">BECK_BZ15</strain>
    </source>
</reference>
<evidence type="ECO:0000256" key="2">
    <source>
        <dbReference type="RuleBase" id="RU362080"/>
    </source>
</evidence>
<comment type="similarity">
    <text evidence="1 2">Belongs to the phD/YefM antitoxin family.</text>
</comment>
<accession>A0A450RU66</accession>
<proteinExistence type="inferred from homology"/>
<protein>
    <recommendedName>
        <fullName evidence="2">Antitoxin</fullName>
    </recommendedName>
</protein>
<comment type="function">
    <text evidence="2">Antitoxin component of a type II toxin-antitoxin (TA) system.</text>
</comment>
<dbReference type="InterPro" id="IPR006442">
    <property type="entry name" value="Antitoxin_Phd/YefM"/>
</dbReference>
<dbReference type="Gene3D" id="3.40.1620.10">
    <property type="entry name" value="YefM-like domain"/>
    <property type="match status" value="1"/>
</dbReference>
<dbReference type="AlphaFoldDB" id="A0A450RU66"/>
<evidence type="ECO:0000256" key="1">
    <source>
        <dbReference type="ARBA" id="ARBA00009981"/>
    </source>
</evidence>
<evidence type="ECO:0000313" key="3">
    <source>
        <dbReference type="EMBL" id="VFJ42736.1"/>
    </source>
</evidence>
<sequence length="94" mass="10798">MKQVELTQFRDHLSQYMVEAVNKQIVVTEHGRPVGVFTGFGTDDDWSDFQLENDPVFLKKIADSRASIRAGQGVSWEEIKREDDERNTKRLAGE</sequence>
<organism evidence="3">
    <name type="scientific">Candidatus Kentrum sp. FW</name>
    <dbReference type="NCBI Taxonomy" id="2126338"/>
    <lineage>
        <taxon>Bacteria</taxon>
        <taxon>Pseudomonadati</taxon>
        <taxon>Pseudomonadota</taxon>
        <taxon>Gammaproteobacteria</taxon>
        <taxon>Candidatus Kentrum</taxon>
    </lineage>
</organism>
<gene>
    <name evidence="3" type="ORF">BECKFW1821A_GA0114235_100266</name>
</gene>
<dbReference type="SUPFAM" id="SSF143120">
    <property type="entry name" value="YefM-like"/>
    <property type="match status" value="1"/>
</dbReference>
<dbReference type="EMBL" id="CAADEW010000002">
    <property type="protein sequence ID" value="VFJ42736.1"/>
    <property type="molecule type" value="Genomic_DNA"/>
</dbReference>
<name>A0A450RU66_9GAMM</name>